<evidence type="ECO:0000313" key="4">
    <source>
        <dbReference type="EMBL" id="AII14871.1"/>
    </source>
</evidence>
<dbReference type="EMBL" id="CP009043">
    <property type="protein sequence ID" value="AII14871.1"/>
    <property type="molecule type" value="Genomic_DNA"/>
</dbReference>
<sequence length="268" mass="29605">MRKILFLLLFFSFSFGASITNGEIEIITIESQYAGNLSVNDKKLPWIPHPTQKNQKIAFIPAGYYDTKGITVTNSLNGVSGNFEFDIAKKNYKKEKITVDNAKVNPPKSVLKRIAKEKNEANAIYRVFGDNLYFDSKFMAPMNSFVTSEFGTARVFNNQVKSYHSGMDFRAPIGQNVLAANDGIVKIAKDRYYAGNGVVIDHGGGIYTQYYHLSNLNVKVGDKVKKGDIIGLSGNSGRVSGPHLHFGVMVSGVQVSPVDFIEKINGLF</sequence>
<organism evidence="4 5">
    <name type="scientific">Campylobacter iguaniorum</name>
    <dbReference type="NCBI Taxonomy" id="1244531"/>
    <lineage>
        <taxon>Bacteria</taxon>
        <taxon>Pseudomonadati</taxon>
        <taxon>Campylobacterota</taxon>
        <taxon>Epsilonproteobacteria</taxon>
        <taxon>Campylobacterales</taxon>
        <taxon>Campylobacteraceae</taxon>
        <taxon>Campylobacter</taxon>
    </lineage>
</organism>
<dbReference type="SUPFAM" id="SSF51261">
    <property type="entry name" value="Duplicated hybrid motif"/>
    <property type="match status" value="1"/>
</dbReference>
<dbReference type="GO" id="GO:0004222">
    <property type="term" value="F:metalloendopeptidase activity"/>
    <property type="evidence" value="ECO:0007669"/>
    <property type="project" value="TreeGrafter"/>
</dbReference>
<dbReference type="KEGG" id="caj:CIG1485E_1035"/>
<dbReference type="AlphaFoldDB" id="A0A076FA98"/>
<evidence type="ECO:0000259" key="3">
    <source>
        <dbReference type="Pfam" id="PF01551"/>
    </source>
</evidence>
<dbReference type="eggNOG" id="COG0739">
    <property type="taxonomic scope" value="Bacteria"/>
</dbReference>
<dbReference type="RefSeq" id="WP_038454433.1">
    <property type="nucleotide sequence ID" value="NZ_CP009043.1"/>
</dbReference>
<dbReference type="InterPro" id="IPR016047">
    <property type="entry name" value="M23ase_b-sheet_dom"/>
</dbReference>
<feature type="domain" description="M23ase beta-sheet core" evidence="3">
    <location>
        <begin position="163"/>
        <end position="257"/>
    </location>
</feature>
<dbReference type="OrthoDB" id="9815245at2"/>
<dbReference type="PANTHER" id="PTHR21666">
    <property type="entry name" value="PEPTIDASE-RELATED"/>
    <property type="match status" value="1"/>
</dbReference>
<keyword evidence="1 2" id="KW-0732">Signal</keyword>
<dbReference type="Proteomes" id="UP000028486">
    <property type="component" value="Chromosome"/>
</dbReference>
<dbReference type="Gene3D" id="2.70.70.10">
    <property type="entry name" value="Glucose Permease (Domain IIA)"/>
    <property type="match status" value="1"/>
</dbReference>
<protein>
    <submittedName>
        <fullName evidence="4">Zinc metallopeptidase, M23 family</fullName>
    </submittedName>
</protein>
<feature type="chain" id="PRO_5001711601" evidence="2">
    <location>
        <begin position="18"/>
        <end position="268"/>
    </location>
</feature>
<dbReference type="PANTHER" id="PTHR21666:SF289">
    <property type="entry name" value="L-ALA--D-GLU ENDOPEPTIDASE"/>
    <property type="match status" value="1"/>
</dbReference>
<reference evidence="5" key="1">
    <citation type="journal article" date="2014" name="Genome Announc.">
        <title>Complete Genome Sequence of Campylobacter iguaniorum Strain 1485ET, Isolated from a Bearded Dragon (Pogona vitticeps).</title>
        <authorList>
            <person name="Gilbert M.J."/>
            <person name="Miller W.G."/>
            <person name="Yee E."/>
            <person name="Kik M."/>
            <person name="Wagenaar J.A."/>
            <person name="Duim B."/>
        </authorList>
    </citation>
    <scope>NUCLEOTIDE SEQUENCE [LARGE SCALE GENOMIC DNA]</scope>
    <source>
        <strain evidence="5">1485E</strain>
    </source>
</reference>
<keyword evidence="5" id="KW-1185">Reference proteome</keyword>
<proteinExistence type="predicted"/>
<dbReference type="CDD" id="cd12797">
    <property type="entry name" value="M23_peptidase"/>
    <property type="match status" value="1"/>
</dbReference>
<evidence type="ECO:0000256" key="1">
    <source>
        <dbReference type="ARBA" id="ARBA00022729"/>
    </source>
</evidence>
<dbReference type="InterPro" id="IPR050570">
    <property type="entry name" value="Cell_wall_metabolism_enzyme"/>
</dbReference>
<evidence type="ECO:0000313" key="5">
    <source>
        <dbReference type="Proteomes" id="UP000028486"/>
    </source>
</evidence>
<feature type="signal peptide" evidence="2">
    <location>
        <begin position="1"/>
        <end position="17"/>
    </location>
</feature>
<dbReference type="Pfam" id="PF01551">
    <property type="entry name" value="Peptidase_M23"/>
    <property type="match status" value="1"/>
</dbReference>
<accession>A0A076FA98</accession>
<gene>
    <name evidence="4" type="ORF">CIG1485E_1035</name>
</gene>
<evidence type="ECO:0000256" key="2">
    <source>
        <dbReference type="SAM" id="SignalP"/>
    </source>
</evidence>
<dbReference type="STRING" id="1244531.CIG2463D_1089"/>
<dbReference type="InterPro" id="IPR011055">
    <property type="entry name" value="Dup_hybrid_motif"/>
</dbReference>
<dbReference type="HOGENOM" id="CLU_029425_5_2_7"/>
<name>A0A076FA98_9BACT</name>